<proteinExistence type="predicted"/>
<organism evidence="1">
    <name type="scientific">viral metagenome</name>
    <dbReference type="NCBI Taxonomy" id="1070528"/>
    <lineage>
        <taxon>unclassified sequences</taxon>
        <taxon>metagenomes</taxon>
        <taxon>organismal metagenomes</taxon>
    </lineage>
</organism>
<accession>A0A6C0I4F7</accession>
<evidence type="ECO:0000313" key="1">
    <source>
        <dbReference type="EMBL" id="QHT87033.1"/>
    </source>
</evidence>
<reference evidence="1" key="1">
    <citation type="journal article" date="2020" name="Nature">
        <title>Giant virus diversity and host interactions through global metagenomics.</title>
        <authorList>
            <person name="Schulz F."/>
            <person name="Roux S."/>
            <person name="Paez-Espino D."/>
            <person name="Jungbluth S."/>
            <person name="Walsh D.A."/>
            <person name="Denef V.J."/>
            <person name="McMahon K.D."/>
            <person name="Konstantinidis K.T."/>
            <person name="Eloe-Fadrosh E.A."/>
            <person name="Kyrpides N.C."/>
            <person name="Woyke T."/>
        </authorList>
    </citation>
    <scope>NUCLEOTIDE SEQUENCE</scope>
    <source>
        <strain evidence="1">GVMAG-M-3300023184-18</strain>
    </source>
</reference>
<name>A0A6C0I4F7_9ZZZZ</name>
<dbReference type="AlphaFoldDB" id="A0A6C0I4F7"/>
<sequence>MEKEYKPKKQLYNNNIITLHNLYNLYLHYKINKYL</sequence>
<protein>
    <submittedName>
        <fullName evidence="1">Uncharacterized protein</fullName>
    </submittedName>
</protein>
<dbReference type="EMBL" id="MN740080">
    <property type="protein sequence ID" value="QHT87033.1"/>
    <property type="molecule type" value="Genomic_DNA"/>
</dbReference>